<dbReference type="Gene3D" id="2.40.170.20">
    <property type="entry name" value="TonB-dependent receptor, beta-barrel domain"/>
    <property type="match status" value="1"/>
</dbReference>
<dbReference type="InterPro" id="IPR008969">
    <property type="entry name" value="CarboxyPept-like_regulatory"/>
</dbReference>
<dbReference type="SUPFAM" id="SSF56935">
    <property type="entry name" value="Porins"/>
    <property type="match status" value="1"/>
</dbReference>
<feature type="domain" description="Outer membrane protein beta-barrel" evidence="10">
    <location>
        <begin position="371"/>
        <end position="771"/>
    </location>
</feature>
<sequence>MKKIILMFLLISAANSSAQMAKNELPKPGKISGKVIENNTKQALPYVNIVVRDIAKKIITGGITDENGLFKIKDIPKGKSIVEVQFIGYKTFSKNIEITNKNKEINLGTIALNEDSASLDEVVVRAETSTVVQKVDRKVINVGKDLTSAGATASELLNNVQSVSVDSQTGNISLRGNENVRVLVDGKPTNISAAQLLKQIPSTSIKSVELITNPSAKYNPEGMSGIINIILNKNANMGFNGSINSGIEAGHYVRYNASTNMNYKTGKVNFFGNYGFNGGDQLNQGYVNRPGVNNQDFIFVNENESHLLKLGADIYLNDKNTLSFYTTQNWFDRNAVGGAKINLSDGTLYENSPNSSFSDSKNATYNVNYKHDFDKKGHNIEFEATYSENDNPNFLENTFDLNTQPDYINDINNLGKNTLINLDYTKPVAKDGKLELGLEYRLNKTDNTNLTTQQDFDNSSFSYDRDIMSGYVNYAQKIGKVSMQLGARLENYEIEGVFNQENQATETVTDKIFTVYPSAFFTYNPSDKNQFQFSYSRRVDRPSIQQVNPIREWSTPLITSLGNAELVPQFTNSFEVNYTRQIKGGSITLGTFYRSINDVINRVTYKDPSDANEVRQILTFANFDDTNAFGFEFSTNYKITKWWRANASLDFYSQKQFGVTDLSNANATTLEVQNEVFNARLSNSFTVTKKLRLQLFSMYRGANQDIQWKVKPMWMINLGANYSVFKGKGNITFRVNDIFRGMKFAFDSTNPYVQNGRFQWESRNTYLGFNYRFGNGKNKAKSRRQRDNNIKQSGAGF</sequence>
<evidence type="ECO:0000259" key="10">
    <source>
        <dbReference type="Pfam" id="PF14905"/>
    </source>
</evidence>
<evidence type="ECO:0000256" key="5">
    <source>
        <dbReference type="ARBA" id="ARBA00023136"/>
    </source>
</evidence>
<keyword evidence="4 7" id="KW-0812">Transmembrane</keyword>
<dbReference type="Proteomes" id="UP000092612">
    <property type="component" value="Unassembled WGS sequence"/>
</dbReference>
<dbReference type="Gene3D" id="2.170.130.10">
    <property type="entry name" value="TonB-dependent receptor, plug domain"/>
    <property type="match status" value="1"/>
</dbReference>
<keyword evidence="5 7" id="KW-0472">Membrane</keyword>
<evidence type="ECO:0000256" key="3">
    <source>
        <dbReference type="ARBA" id="ARBA00022452"/>
    </source>
</evidence>
<dbReference type="RefSeq" id="WP_068358330.1">
    <property type="nucleotide sequence ID" value="NZ_CP019337.1"/>
</dbReference>
<keyword evidence="9" id="KW-0732">Signal</keyword>
<evidence type="ECO:0000313" key="12">
    <source>
        <dbReference type="Proteomes" id="UP000092612"/>
    </source>
</evidence>
<dbReference type="AlphaFoldDB" id="A0A1B8U4W4"/>
<dbReference type="SUPFAM" id="SSF49464">
    <property type="entry name" value="Carboxypeptidase regulatory domain-like"/>
    <property type="match status" value="1"/>
</dbReference>
<dbReference type="InterPro" id="IPR041700">
    <property type="entry name" value="OMP_b-brl_3"/>
</dbReference>
<keyword evidence="3 7" id="KW-1134">Transmembrane beta strand</keyword>
<comment type="caution">
    <text evidence="11">The sequence shown here is derived from an EMBL/GenBank/DDBJ whole genome shotgun (WGS) entry which is preliminary data.</text>
</comment>
<dbReference type="Gene3D" id="2.60.40.1120">
    <property type="entry name" value="Carboxypeptidase-like, regulatory domain"/>
    <property type="match status" value="1"/>
</dbReference>
<dbReference type="STRING" id="996801.BW723_17455"/>
<feature type="signal peptide" evidence="9">
    <location>
        <begin position="1"/>
        <end position="21"/>
    </location>
</feature>
<evidence type="ECO:0000256" key="6">
    <source>
        <dbReference type="ARBA" id="ARBA00023237"/>
    </source>
</evidence>
<dbReference type="InterPro" id="IPR036942">
    <property type="entry name" value="Beta-barrel_TonB_sf"/>
</dbReference>
<dbReference type="PANTHER" id="PTHR40980:SF4">
    <property type="entry name" value="TONB-DEPENDENT RECEPTOR-LIKE BETA-BARREL DOMAIN-CONTAINING PROTEIN"/>
    <property type="match status" value="1"/>
</dbReference>
<keyword evidence="2 7" id="KW-0813">Transport</keyword>
<accession>A0A1B8U4W4</accession>
<keyword evidence="12" id="KW-1185">Reference proteome</keyword>
<comment type="subcellular location">
    <subcellularLocation>
        <location evidence="1 7">Cell outer membrane</location>
        <topology evidence="1 7">Multi-pass membrane protein</topology>
    </subcellularLocation>
</comment>
<protein>
    <recommendedName>
        <fullName evidence="10">Outer membrane protein beta-barrel domain-containing protein</fullName>
    </recommendedName>
</protein>
<keyword evidence="6 7" id="KW-0998">Cell outer membrane</keyword>
<dbReference type="InterPro" id="IPR039426">
    <property type="entry name" value="TonB-dep_rcpt-like"/>
</dbReference>
<dbReference type="KEGG" id="prn:BW723_17455"/>
<reference evidence="12" key="1">
    <citation type="submission" date="2016-02" db="EMBL/GenBank/DDBJ databases">
        <title>Paenibacillus sp. LPB0068, isolated from Crassostrea gigas.</title>
        <authorList>
            <person name="Shin S.-K."/>
            <person name="Yi H."/>
        </authorList>
    </citation>
    <scope>NUCLEOTIDE SEQUENCE [LARGE SCALE GENOMIC DNA]</scope>
    <source>
        <strain evidence="12">KCTC 23969</strain>
    </source>
</reference>
<evidence type="ECO:0000256" key="1">
    <source>
        <dbReference type="ARBA" id="ARBA00004571"/>
    </source>
</evidence>
<gene>
    <name evidence="11" type="ORF">LPB301_04760</name>
</gene>
<dbReference type="Pfam" id="PF14905">
    <property type="entry name" value="OMP_b-brl_3"/>
    <property type="match status" value="1"/>
</dbReference>
<feature type="region of interest" description="Disordered" evidence="8">
    <location>
        <begin position="777"/>
        <end position="797"/>
    </location>
</feature>
<dbReference type="Pfam" id="PF13715">
    <property type="entry name" value="CarbopepD_reg_2"/>
    <property type="match status" value="1"/>
</dbReference>
<feature type="chain" id="PRO_5008615983" description="Outer membrane protein beta-barrel domain-containing protein" evidence="9">
    <location>
        <begin position="22"/>
        <end position="797"/>
    </location>
</feature>
<comment type="similarity">
    <text evidence="7">Belongs to the TonB-dependent receptor family.</text>
</comment>
<evidence type="ECO:0000256" key="4">
    <source>
        <dbReference type="ARBA" id="ARBA00022692"/>
    </source>
</evidence>
<dbReference type="InterPro" id="IPR037066">
    <property type="entry name" value="Plug_dom_sf"/>
</dbReference>
<dbReference type="GO" id="GO:0009279">
    <property type="term" value="C:cell outer membrane"/>
    <property type="evidence" value="ECO:0007669"/>
    <property type="project" value="UniProtKB-SubCell"/>
</dbReference>
<dbReference type="PROSITE" id="PS52016">
    <property type="entry name" value="TONB_DEPENDENT_REC_3"/>
    <property type="match status" value="1"/>
</dbReference>
<dbReference type="EMBL" id="LSFL01000010">
    <property type="protein sequence ID" value="OBY66903.1"/>
    <property type="molecule type" value="Genomic_DNA"/>
</dbReference>
<dbReference type="OrthoDB" id="8764943at2"/>
<evidence type="ECO:0000256" key="7">
    <source>
        <dbReference type="PROSITE-ProRule" id="PRU01360"/>
    </source>
</evidence>
<evidence type="ECO:0000313" key="11">
    <source>
        <dbReference type="EMBL" id="OBY66903.1"/>
    </source>
</evidence>
<organism evidence="11 12">
    <name type="scientific">Polaribacter reichenbachii</name>
    <dbReference type="NCBI Taxonomy" id="996801"/>
    <lineage>
        <taxon>Bacteria</taxon>
        <taxon>Pseudomonadati</taxon>
        <taxon>Bacteroidota</taxon>
        <taxon>Flavobacteriia</taxon>
        <taxon>Flavobacteriales</taxon>
        <taxon>Flavobacteriaceae</taxon>
    </lineage>
</organism>
<name>A0A1B8U4W4_9FLAO</name>
<proteinExistence type="inferred from homology"/>
<dbReference type="PANTHER" id="PTHR40980">
    <property type="entry name" value="PLUG DOMAIN-CONTAINING PROTEIN"/>
    <property type="match status" value="1"/>
</dbReference>
<evidence type="ECO:0000256" key="9">
    <source>
        <dbReference type="SAM" id="SignalP"/>
    </source>
</evidence>
<evidence type="ECO:0000256" key="8">
    <source>
        <dbReference type="SAM" id="MobiDB-lite"/>
    </source>
</evidence>
<evidence type="ECO:0000256" key="2">
    <source>
        <dbReference type="ARBA" id="ARBA00022448"/>
    </source>
</evidence>